<dbReference type="GO" id="GO:0043565">
    <property type="term" value="F:sequence-specific DNA binding"/>
    <property type="evidence" value="ECO:0007669"/>
    <property type="project" value="InterPro"/>
</dbReference>
<name>A0AAD8FZI2_ACIOX</name>
<dbReference type="PROSITE" id="PS51030">
    <property type="entry name" value="NUCLEAR_REC_DBD_2"/>
    <property type="match status" value="1"/>
</dbReference>
<dbReference type="GO" id="GO:0005496">
    <property type="term" value="F:steroid binding"/>
    <property type="evidence" value="ECO:0007669"/>
    <property type="project" value="UniProtKB-KW"/>
</dbReference>
<evidence type="ECO:0000256" key="7">
    <source>
        <dbReference type="ARBA" id="ARBA00023015"/>
    </source>
</evidence>
<comment type="similarity">
    <text evidence="2 13">Belongs to the nuclear hormone receptor family. NR3 subfamily.</text>
</comment>
<evidence type="ECO:0000256" key="9">
    <source>
        <dbReference type="ARBA" id="ARBA00023125"/>
    </source>
</evidence>
<evidence type="ECO:0000256" key="5">
    <source>
        <dbReference type="ARBA" id="ARBA00022771"/>
    </source>
</evidence>
<evidence type="ECO:0000259" key="15">
    <source>
        <dbReference type="PROSITE" id="PS51030"/>
    </source>
</evidence>
<keyword evidence="7 13" id="KW-0805">Transcription regulation</keyword>
<feature type="compositionally biased region" description="Polar residues" evidence="14">
    <location>
        <begin position="281"/>
        <end position="299"/>
    </location>
</feature>
<dbReference type="Pfam" id="PF00105">
    <property type="entry name" value="zf-C4"/>
    <property type="match status" value="1"/>
</dbReference>
<dbReference type="SUPFAM" id="SSF48508">
    <property type="entry name" value="Nuclear receptor ligand-binding domain"/>
    <property type="match status" value="1"/>
</dbReference>
<evidence type="ECO:0000256" key="3">
    <source>
        <dbReference type="ARBA" id="ARBA00022665"/>
    </source>
</evidence>
<feature type="region of interest" description="Disordered" evidence="14">
    <location>
        <begin position="141"/>
        <end position="183"/>
    </location>
</feature>
<evidence type="ECO:0000313" key="18">
    <source>
        <dbReference type="Proteomes" id="UP001230051"/>
    </source>
</evidence>
<evidence type="ECO:0000256" key="12">
    <source>
        <dbReference type="ARBA" id="ARBA00023242"/>
    </source>
</evidence>
<dbReference type="Pfam" id="PF00104">
    <property type="entry name" value="Hormone_recep"/>
    <property type="match status" value="1"/>
</dbReference>
<dbReference type="Gene3D" id="3.30.50.10">
    <property type="entry name" value="Erythroid Transcription Factor GATA-1, subunit A"/>
    <property type="match status" value="1"/>
</dbReference>
<accession>A0AAD8FZI2</accession>
<dbReference type="InterPro" id="IPR024178">
    <property type="entry name" value="Est_rcpt/est-rel_rcp"/>
</dbReference>
<evidence type="ECO:0000256" key="4">
    <source>
        <dbReference type="ARBA" id="ARBA00022723"/>
    </source>
</evidence>
<dbReference type="EMBL" id="JAGXEW010000023">
    <property type="protein sequence ID" value="KAK1158809.1"/>
    <property type="molecule type" value="Genomic_DNA"/>
</dbReference>
<dbReference type="PROSITE" id="PS00031">
    <property type="entry name" value="NUCLEAR_REC_DBD_1"/>
    <property type="match status" value="1"/>
</dbReference>
<sequence>MRDTERSPCIDLVKNQSKMPGPGFNMTALSNKEPHLLQLQVGPSKVSEMTCSPGISCPISCRRAMPELMMERHAVCIPSPYRDSNHDYTGVAFHSPSMLGYSGHSNGSIPDSPTVKPCLSPAAFWPPPSHISSLALQCQQMHTDPPRSPWNGERSRREQILSVSSKESNRIKENSEDQANPTGHCSGSKQAMHYCTVCNDFASGYHYGVWSCEGCKAFFKRSIQGHNDYICPATNQCTIDKNRRKSCQACRLRKCYEVGMRKCGTRRERSNYRIVRHRRLSQGQVQPSSKASKTSESGLLQTRRIHFSSLSPEMLMSSVIEAEPPEIYLMSYLMKPFTEAIVMTSLTTLADKELVYMVSWAKKIPGFVELSMYDQECLLECCWLEVLMIGLMWRSINHPGNLVFAPDLILNRDDGNCVEGLLEVFDMLLAITSKFRELNLQREEYLCLKVMVLLNSTMFPGPPEKPEKSESRDNLLKLLDAITDALVWVISKKGLSLQQQSARLANLLMLLSHIRHASNRGIEHLYSMKCKNIVPFRELLLEMLQAHSLHFLRMPAITSSEYSPKEQTKQPVTCSKPEVFC</sequence>
<dbReference type="SMART" id="SM00399">
    <property type="entry name" value="ZnF_C4"/>
    <property type="match status" value="1"/>
</dbReference>
<keyword evidence="4" id="KW-0479">Metal-binding</keyword>
<dbReference type="Pfam" id="PF12497">
    <property type="entry name" value="ERbeta_N"/>
    <property type="match status" value="1"/>
</dbReference>
<evidence type="ECO:0000259" key="16">
    <source>
        <dbReference type="PROSITE" id="PS51843"/>
    </source>
</evidence>
<keyword evidence="8" id="KW-0446">Lipid-binding</keyword>
<feature type="domain" description="Nuclear receptor" evidence="15">
    <location>
        <begin position="192"/>
        <end position="267"/>
    </location>
</feature>
<dbReference type="PRINTS" id="PR00047">
    <property type="entry name" value="STROIDFINGER"/>
</dbReference>
<evidence type="ECO:0000256" key="8">
    <source>
        <dbReference type="ARBA" id="ARBA00023121"/>
    </source>
</evidence>
<comment type="subcellular location">
    <subcellularLocation>
        <location evidence="1 13">Nucleus</location>
    </subcellularLocation>
</comment>
<evidence type="ECO:0000313" key="17">
    <source>
        <dbReference type="EMBL" id="KAK1158809.1"/>
    </source>
</evidence>
<evidence type="ECO:0000256" key="1">
    <source>
        <dbReference type="ARBA" id="ARBA00004123"/>
    </source>
</evidence>
<evidence type="ECO:0000256" key="14">
    <source>
        <dbReference type="SAM" id="MobiDB-lite"/>
    </source>
</evidence>
<keyword evidence="18" id="KW-1185">Reference proteome</keyword>
<keyword evidence="9" id="KW-0238">DNA-binding</keyword>
<evidence type="ECO:0000256" key="6">
    <source>
        <dbReference type="ARBA" id="ARBA00022833"/>
    </source>
</evidence>
<gene>
    <name evidence="17" type="primary">esr2</name>
    <name evidence="17" type="ORF">AOXY_G22558</name>
</gene>
<keyword evidence="3" id="KW-0754">Steroid-binding</keyword>
<dbReference type="GO" id="GO:0030284">
    <property type="term" value="F:nuclear estrogen receptor activity"/>
    <property type="evidence" value="ECO:0007669"/>
    <property type="project" value="InterPro"/>
</dbReference>
<dbReference type="PRINTS" id="PR00398">
    <property type="entry name" value="STRDHORMONER"/>
</dbReference>
<dbReference type="PIRSF" id="PIRSF500102">
    <property type="entry name" value="ER-b"/>
    <property type="match status" value="1"/>
</dbReference>
<dbReference type="FunFam" id="1.10.565.10:FF:000010">
    <property type="entry name" value="Estrogen receptor"/>
    <property type="match status" value="1"/>
</dbReference>
<dbReference type="PROSITE" id="PS51843">
    <property type="entry name" value="NR_LBD"/>
    <property type="match status" value="1"/>
</dbReference>
<evidence type="ECO:0000256" key="2">
    <source>
        <dbReference type="ARBA" id="ARBA00005413"/>
    </source>
</evidence>
<dbReference type="Proteomes" id="UP001230051">
    <property type="component" value="Unassembled WGS sequence"/>
</dbReference>
<dbReference type="AlphaFoldDB" id="A0AAD8FZI2"/>
<dbReference type="InterPro" id="IPR035500">
    <property type="entry name" value="NHR-like_dom_sf"/>
</dbReference>
<dbReference type="Gene3D" id="1.10.565.10">
    <property type="entry name" value="Retinoid X Receptor"/>
    <property type="match status" value="1"/>
</dbReference>
<evidence type="ECO:0000256" key="13">
    <source>
        <dbReference type="PIRNR" id="PIRNR002527"/>
    </source>
</evidence>
<dbReference type="GO" id="GO:0005634">
    <property type="term" value="C:nucleus"/>
    <property type="evidence" value="ECO:0007669"/>
    <property type="project" value="UniProtKB-SubCell"/>
</dbReference>
<dbReference type="GO" id="GO:0030520">
    <property type="term" value="P:estrogen receptor signaling pathway"/>
    <property type="evidence" value="ECO:0007669"/>
    <property type="project" value="InterPro"/>
</dbReference>
<dbReference type="InterPro" id="IPR001723">
    <property type="entry name" value="Nuclear_hrmn_rcpt"/>
</dbReference>
<dbReference type="GO" id="GO:0042562">
    <property type="term" value="F:hormone binding"/>
    <property type="evidence" value="ECO:0007669"/>
    <property type="project" value="UniProtKB-ARBA"/>
</dbReference>
<dbReference type="SUPFAM" id="SSF57716">
    <property type="entry name" value="Glucocorticoid receptor-like (DNA-binding domain)"/>
    <property type="match status" value="1"/>
</dbReference>
<evidence type="ECO:0000256" key="10">
    <source>
        <dbReference type="ARBA" id="ARBA00023163"/>
    </source>
</evidence>
<keyword evidence="6" id="KW-0862">Zinc</keyword>
<protein>
    <submittedName>
        <fullName evidence="17">Estrogen receptor beta isoform X1</fullName>
    </submittedName>
</protein>
<proteinExistence type="inferred from homology"/>
<dbReference type="InterPro" id="IPR050200">
    <property type="entry name" value="Nuclear_hormone_rcpt_NR3"/>
</dbReference>
<dbReference type="GO" id="GO:0071392">
    <property type="term" value="P:cellular response to estradiol stimulus"/>
    <property type="evidence" value="ECO:0007669"/>
    <property type="project" value="InterPro"/>
</dbReference>
<dbReference type="InterPro" id="IPR000536">
    <property type="entry name" value="Nucl_hrmn_rcpt_lig-bd"/>
</dbReference>
<organism evidence="17 18">
    <name type="scientific">Acipenser oxyrinchus oxyrinchus</name>
    <dbReference type="NCBI Taxonomy" id="40147"/>
    <lineage>
        <taxon>Eukaryota</taxon>
        <taxon>Metazoa</taxon>
        <taxon>Chordata</taxon>
        <taxon>Craniata</taxon>
        <taxon>Vertebrata</taxon>
        <taxon>Euteleostomi</taxon>
        <taxon>Actinopterygii</taxon>
        <taxon>Chondrostei</taxon>
        <taxon>Acipenseriformes</taxon>
        <taxon>Acipenseridae</taxon>
        <taxon>Acipenser</taxon>
    </lineage>
</organism>
<comment type="caution">
    <text evidence="17">The sequence shown here is derived from an EMBL/GenBank/DDBJ whole genome shotgun (WGS) entry which is preliminary data.</text>
</comment>
<dbReference type="PIRSF" id="PIRSF002527">
    <property type="entry name" value="ER-like_NR"/>
    <property type="match status" value="1"/>
</dbReference>
<dbReference type="PANTHER" id="PTHR48092">
    <property type="entry name" value="KNIRPS-RELATED PROTEIN-RELATED"/>
    <property type="match status" value="1"/>
</dbReference>
<dbReference type="GO" id="GO:0008270">
    <property type="term" value="F:zinc ion binding"/>
    <property type="evidence" value="ECO:0007669"/>
    <property type="project" value="UniProtKB-KW"/>
</dbReference>
<reference evidence="17" key="1">
    <citation type="submission" date="2022-02" db="EMBL/GenBank/DDBJ databases">
        <title>Atlantic sturgeon de novo genome assembly.</title>
        <authorList>
            <person name="Stock M."/>
            <person name="Klopp C."/>
            <person name="Guiguen Y."/>
            <person name="Cabau C."/>
            <person name="Parinello H."/>
            <person name="Santidrian Yebra-Pimentel E."/>
            <person name="Kuhl H."/>
            <person name="Dirks R.P."/>
            <person name="Guessner J."/>
            <person name="Wuertz S."/>
            <person name="Du K."/>
            <person name="Schartl M."/>
        </authorList>
    </citation>
    <scope>NUCLEOTIDE SEQUENCE</scope>
    <source>
        <strain evidence="17">STURGEONOMICS-FGT-2020</strain>
        <tissue evidence="17">Whole blood</tissue>
    </source>
</reference>
<feature type="region of interest" description="Disordered" evidence="14">
    <location>
        <begin position="279"/>
        <end position="299"/>
    </location>
</feature>
<dbReference type="SMART" id="SM00430">
    <property type="entry name" value="HOLI"/>
    <property type="match status" value="1"/>
</dbReference>
<dbReference type="InterPro" id="IPR001628">
    <property type="entry name" value="Znf_hrmn_rcpt"/>
</dbReference>
<keyword evidence="12 13" id="KW-0539">Nucleus</keyword>
<keyword evidence="11 13" id="KW-0675">Receptor</keyword>
<dbReference type="CDD" id="cd06949">
    <property type="entry name" value="NR_LBD_ER"/>
    <property type="match status" value="1"/>
</dbReference>
<dbReference type="FunFam" id="3.30.50.10:FF:000014">
    <property type="entry name" value="Estrogen receptor beta"/>
    <property type="match status" value="1"/>
</dbReference>
<dbReference type="InterPro" id="IPR021064">
    <property type="entry name" value="ER-beta-like_N"/>
</dbReference>
<dbReference type="CDD" id="cd07171">
    <property type="entry name" value="NR_DBD_ER"/>
    <property type="match status" value="1"/>
</dbReference>
<keyword evidence="5" id="KW-0863">Zinc-finger</keyword>
<dbReference type="InterPro" id="IPR013088">
    <property type="entry name" value="Znf_NHR/GATA"/>
</dbReference>
<evidence type="ECO:0000256" key="11">
    <source>
        <dbReference type="ARBA" id="ARBA00023170"/>
    </source>
</evidence>
<feature type="domain" description="NR LBD" evidence="16">
    <location>
        <begin position="311"/>
        <end position="547"/>
    </location>
</feature>
<keyword evidence="10 13" id="KW-0804">Transcription</keyword>
<dbReference type="InterPro" id="IPR028355">
    <property type="entry name" value="ER-beta/gamma"/>
</dbReference>